<proteinExistence type="predicted"/>
<dbReference type="SUPFAM" id="SSF53756">
    <property type="entry name" value="UDP-Glycosyltransferase/glycogen phosphorylase"/>
    <property type="match status" value="1"/>
</dbReference>
<evidence type="ECO:0000313" key="4">
    <source>
        <dbReference type="Proteomes" id="UP000006055"/>
    </source>
</evidence>
<dbReference type="HOGENOM" id="CLU_009583_2_5_7"/>
<keyword evidence="4" id="KW-1185">Reference proteome</keyword>
<dbReference type="RefSeq" id="WP_014810630.1">
    <property type="nucleotide sequence ID" value="NC_018025.1"/>
</dbReference>
<keyword evidence="3" id="KW-0808">Transferase</keyword>
<dbReference type="PANTHER" id="PTHR45947:SF3">
    <property type="entry name" value="SULFOQUINOVOSYL TRANSFERASE SQD2"/>
    <property type="match status" value="1"/>
</dbReference>
<accession>I4C7F0</accession>
<reference evidence="4" key="1">
    <citation type="submission" date="2012-06" db="EMBL/GenBank/DDBJ databases">
        <title>Complete sequence of chromosome of Desulfomonile tiedjei DSM 6799.</title>
        <authorList>
            <person name="Lucas S."/>
            <person name="Copeland A."/>
            <person name="Lapidus A."/>
            <person name="Glavina del Rio T."/>
            <person name="Dalin E."/>
            <person name="Tice H."/>
            <person name="Bruce D."/>
            <person name="Goodwin L."/>
            <person name="Pitluck S."/>
            <person name="Peters L."/>
            <person name="Ovchinnikova G."/>
            <person name="Zeytun A."/>
            <person name="Lu M."/>
            <person name="Kyrpides N."/>
            <person name="Mavromatis K."/>
            <person name="Ivanova N."/>
            <person name="Brettin T."/>
            <person name="Detter J.C."/>
            <person name="Han C."/>
            <person name="Larimer F."/>
            <person name="Land M."/>
            <person name="Hauser L."/>
            <person name="Markowitz V."/>
            <person name="Cheng J.-F."/>
            <person name="Hugenholtz P."/>
            <person name="Woyke T."/>
            <person name="Wu D."/>
            <person name="Spring S."/>
            <person name="Schroeder M."/>
            <person name="Brambilla E."/>
            <person name="Klenk H.-P."/>
            <person name="Eisen J.A."/>
        </authorList>
    </citation>
    <scope>NUCLEOTIDE SEQUENCE [LARGE SCALE GENOMIC DNA]</scope>
    <source>
        <strain evidence="4">ATCC 49306 / DSM 6799 / DCB-1</strain>
    </source>
</reference>
<dbReference type="PATRIC" id="fig|706587.4.peg.3213"/>
<dbReference type="Pfam" id="PF13579">
    <property type="entry name" value="Glyco_trans_4_4"/>
    <property type="match status" value="1"/>
</dbReference>
<dbReference type="OrthoDB" id="9803091at2"/>
<evidence type="ECO:0000259" key="2">
    <source>
        <dbReference type="Pfam" id="PF13579"/>
    </source>
</evidence>
<organism evidence="3 4">
    <name type="scientific">Desulfomonile tiedjei (strain ATCC 49306 / DSM 6799 / DCB-1)</name>
    <dbReference type="NCBI Taxonomy" id="706587"/>
    <lineage>
        <taxon>Bacteria</taxon>
        <taxon>Pseudomonadati</taxon>
        <taxon>Thermodesulfobacteriota</taxon>
        <taxon>Desulfomonilia</taxon>
        <taxon>Desulfomonilales</taxon>
        <taxon>Desulfomonilaceae</taxon>
        <taxon>Desulfomonile</taxon>
    </lineage>
</organism>
<gene>
    <name evidence="3" type="ordered locus">Desti_2821</name>
</gene>
<dbReference type="EMBL" id="CP003360">
    <property type="protein sequence ID" value="AFM25491.1"/>
    <property type="molecule type" value="Genomic_DNA"/>
</dbReference>
<dbReference type="Proteomes" id="UP000006055">
    <property type="component" value="Chromosome"/>
</dbReference>
<dbReference type="KEGG" id="dti:Desti_2821"/>
<dbReference type="STRING" id="706587.Desti_2821"/>
<dbReference type="Pfam" id="PF00534">
    <property type="entry name" value="Glycos_transf_1"/>
    <property type="match status" value="1"/>
</dbReference>
<dbReference type="InterPro" id="IPR050194">
    <property type="entry name" value="Glycosyltransferase_grp1"/>
</dbReference>
<dbReference type="PANTHER" id="PTHR45947">
    <property type="entry name" value="SULFOQUINOVOSYL TRANSFERASE SQD2"/>
    <property type="match status" value="1"/>
</dbReference>
<dbReference type="eggNOG" id="COG0438">
    <property type="taxonomic scope" value="Bacteria"/>
</dbReference>
<dbReference type="GO" id="GO:0016757">
    <property type="term" value="F:glycosyltransferase activity"/>
    <property type="evidence" value="ECO:0007669"/>
    <property type="project" value="InterPro"/>
</dbReference>
<dbReference type="AlphaFoldDB" id="I4C7F0"/>
<dbReference type="CDD" id="cd03811">
    <property type="entry name" value="GT4_GT28_WabH-like"/>
    <property type="match status" value="1"/>
</dbReference>
<sequence length="396" mass="44105">MRVLHLIYSFYRGGLESWLISMLGEVSPESCRMDVCCMGPDTGPWAEQAEGLGACVFHIPLRPDHLGFYTGLRRVLKQENYDLIHNHLGVYSGFPVWIARNEGVPVITTFHNTDFTQASMWWLRLPILSQLRNLYARLSIRYALEHTDILSGVSQGVLNAMISGRTDLSRKSRVLYLGVRVPPVSCEAGKRSFRESLGFGPHSKLILHVGRFIEQKNHRGLLEVFRRLVNNFPDARLILIGEGPLKTVIREMVESAGLDEFVRFLGLRDDVLDLMTKSDMFLLPSLHEGLPVVALEAQAAGLPVVGSRIPGLSEAVEEGTTALLHDVHDTDGMADSVLKLLRNPGSAEELARAGRERIQQQFSLHAAAGRLLALYAELLAFQTASAEERANRFVSE</sequence>
<dbReference type="InterPro" id="IPR028098">
    <property type="entry name" value="Glyco_trans_4-like_N"/>
</dbReference>
<feature type="domain" description="Glycosyl transferase family 1" evidence="1">
    <location>
        <begin position="191"/>
        <end position="357"/>
    </location>
</feature>
<evidence type="ECO:0000259" key="1">
    <source>
        <dbReference type="Pfam" id="PF00534"/>
    </source>
</evidence>
<protein>
    <submittedName>
        <fullName evidence="3">Glycosyltransferase</fullName>
    </submittedName>
</protein>
<dbReference type="InterPro" id="IPR001296">
    <property type="entry name" value="Glyco_trans_1"/>
</dbReference>
<evidence type="ECO:0000313" key="3">
    <source>
        <dbReference type="EMBL" id="AFM25491.1"/>
    </source>
</evidence>
<feature type="domain" description="Glycosyltransferase subfamily 4-like N-terminal" evidence="2">
    <location>
        <begin position="32"/>
        <end position="161"/>
    </location>
</feature>
<name>I4C7F0_DESTA</name>
<dbReference type="Gene3D" id="3.40.50.2000">
    <property type="entry name" value="Glycogen Phosphorylase B"/>
    <property type="match status" value="2"/>
</dbReference>